<protein>
    <submittedName>
        <fullName evidence="1">Uncharacterized protein</fullName>
    </submittedName>
</protein>
<sequence length="245" mass="27210">MNQPNFTFTCNCGRGFQQESGFTRHQKSCVKGKKCLFSALNKAKDLLGSVKRARTCLGNQGGSSHHISPTTRSTSVVLDLVARDDASSRMDTISIPATAALTEEVTASASLITDSQEDLYLPLAQCRTRRNNCPNQPYQSIFKLSSSSPPHTQPSEALLPFRTPRNIFGLLHKFFSPKPPSHDPEEVVTLEDVSAIPCSRRERPMDDALDEASPYYPYPNKSSLELGDWYWNRRGTEVAAELQLT</sequence>
<accession>A0A9P7EUP0</accession>
<dbReference type="GeneID" id="64704610"/>
<dbReference type="AlphaFoldDB" id="A0A9P7EUP0"/>
<reference evidence="1" key="1">
    <citation type="journal article" date="2020" name="New Phytol.">
        <title>Comparative genomics reveals dynamic genome evolution in host specialist ectomycorrhizal fungi.</title>
        <authorList>
            <person name="Lofgren L.A."/>
            <person name="Nguyen N.H."/>
            <person name="Vilgalys R."/>
            <person name="Ruytinx J."/>
            <person name="Liao H.L."/>
            <person name="Branco S."/>
            <person name="Kuo A."/>
            <person name="LaButti K."/>
            <person name="Lipzen A."/>
            <person name="Andreopoulos W."/>
            <person name="Pangilinan J."/>
            <person name="Riley R."/>
            <person name="Hundley H."/>
            <person name="Na H."/>
            <person name="Barry K."/>
            <person name="Grigoriev I.V."/>
            <person name="Stajich J.E."/>
            <person name="Kennedy P.G."/>
        </authorList>
    </citation>
    <scope>NUCLEOTIDE SEQUENCE</scope>
    <source>
        <strain evidence="1">FC423</strain>
    </source>
</reference>
<gene>
    <name evidence="1" type="ORF">F5147DRAFT_779760</name>
</gene>
<evidence type="ECO:0000313" key="2">
    <source>
        <dbReference type="Proteomes" id="UP000823399"/>
    </source>
</evidence>
<dbReference type="RefSeq" id="XP_041286769.1">
    <property type="nucleotide sequence ID" value="XM_041442351.1"/>
</dbReference>
<comment type="caution">
    <text evidence="1">The sequence shown here is derived from an EMBL/GenBank/DDBJ whole genome shotgun (WGS) entry which is preliminary data.</text>
</comment>
<dbReference type="OrthoDB" id="2693375at2759"/>
<name>A0A9P7EUP0_9AGAM</name>
<evidence type="ECO:0000313" key="1">
    <source>
        <dbReference type="EMBL" id="KAG2092136.1"/>
    </source>
</evidence>
<dbReference type="EMBL" id="JABBWM010000092">
    <property type="protein sequence ID" value="KAG2092136.1"/>
    <property type="molecule type" value="Genomic_DNA"/>
</dbReference>
<keyword evidence="2" id="KW-1185">Reference proteome</keyword>
<organism evidence="1 2">
    <name type="scientific">Suillus discolor</name>
    <dbReference type="NCBI Taxonomy" id="1912936"/>
    <lineage>
        <taxon>Eukaryota</taxon>
        <taxon>Fungi</taxon>
        <taxon>Dikarya</taxon>
        <taxon>Basidiomycota</taxon>
        <taxon>Agaricomycotina</taxon>
        <taxon>Agaricomycetes</taxon>
        <taxon>Agaricomycetidae</taxon>
        <taxon>Boletales</taxon>
        <taxon>Suillineae</taxon>
        <taxon>Suillaceae</taxon>
        <taxon>Suillus</taxon>
    </lineage>
</organism>
<dbReference type="Proteomes" id="UP000823399">
    <property type="component" value="Unassembled WGS sequence"/>
</dbReference>
<proteinExistence type="predicted"/>